<evidence type="ECO:0000256" key="5">
    <source>
        <dbReference type="ARBA" id="ARBA00022929"/>
    </source>
</evidence>
<comment type="catalytic activity">
    <reaction evidence="6 8">
        <text>a fatty acyl-[ACP] + S-adenosyl-L-methionine = an N-acyl-L-homoserine lactone + S-methyl-5'-thioadenosine + holo-[ACP] + H(+)</text>
        <dbReference type="Rhea" id="RHEA:10096"/>
        <dbReference type="Rhea" id="RHEA-COMP:9685"/>
        <dbReference type="Rhea" id="RHEA-COMP:14125"/>
        <dbReference type="ChEBI" id="CHEBI:15378"/>
        <dbReference type="ChEBI" id="CHEBI:17509"/>
        <dbReference type="ChEBI" id="CHEBI:55474"/>
        <dbReference type="ChEBI" id="CHEBI:59789"/>
        <dbReference type="ChEBI" id="CHEBI:64479"/>
        <dbReference type="ChEBI" id="CHEBI:138651"/>
        <dbReference type="EC" id="2.3.1.184"/>
    </reaction>
</comment>
<dbReference type="AlphaFoldDB" id="X7EFM2"/>
<evidence type="ECO:0000256" key="4">
    <source>
        <dbReference type="ARBA" id="ARBA00022691"/>
    </source>
</evidence>
<organism evidence="9 10">
    <name type="scientific">Roseivivax halodurans JCM 10272</name>
    <dbReference type="NCBI Taxonomy" id="1449350"/>
    <lineage>
        <taxon>Bacteria</taxon>
        <taxon>Pseudomonadati</taxon>
        <taxon>Pseudomonadota</taxon>
        <taxon>Alphaproteobacteria</taxon>
        <taxon>Rhodobacterales</taxon>
        <taxon>Roseobacteraceae</taxon>
        <taxon>Roseivivax</taxon>
    </lineage>
</organism>
<protein>
    <recommendedName>
        <fullName evidence="1 8">Acyl-homoserine-lactone synthase</fullName>
        <ecNumber evidence="1 8">2.3.1.184</ecNumber>
    </recommendedName>
    <alternativeName>
        <fullName evidence="8">Autoinducer synthesis protein</fullName>
    </alternativeName>
</protein>
<keyword evidence="4 8" id="KW-0949">S-adenosyl-L-methionine</keyword>
<dbReference type="InterPro" id="IPR016181">
    <property type="entry name" value="Acyl_CoA_acyltransferase"/>
</dbReference>
<name>X7EFM2_9RHOB</name>
<keyword evidence="3 8" id="KW-0808">Transferase</keyword>
<dbReference type="EC" id="2.3.1.184" evidence="1 8"/>
<dbReference type="PANTHER" id="PTHR39322:SF1">
    <property type="entry name" value="ISOVALERYL-HOMOSERINE LACTONE SYNTHASE"/>
    <property type="match status" value="1"/>
</dbReference>
<dbReference type="RefSeq" id="WP_051489414.1">
    <property type="nucleotide sequence ID" value="NZ_JALZ01000009.1"/>
</dbReference>
<evidence type="ECO:0000256" key="6">
    <source>
        <dbReference type="ARBA" id="ARBA00048576"/>
    </source>
</evidence>
<dbReference type="OrthoDB" id="6169313at2"/>
<evidence type="ECO:0000256" key="7">
    <source>
        <dbReference type="PROSITE-ProRule" id="PRU00533"/>
    </source>
</evidence>
<evidence type="ECO:0000256" key="3">
    <source>
        <dbReference type="ARBA" id="ARBA00022679"/>
    </source>
</evidence>
<dbReference type="Pfam" id="PF00765">
    <property type="entry name" value="Autoind_synth"/>
    <property type="match status" value="1"/>
</dbReference>
<dbReference type="Gene3D" id="3.40.630.30">
    <property type="match status" value="1"/>
</dbReference>
<keyword evidence="2 7" id="KW-0673">Quorum sensing</keyword>
<dbReference type="PATRIC" id="fig|1449350.3.peg.2195"/>
<dbReference type="EMBL" id="JALZ01000009">
    <property type="protein sequence ID" value="ETX14685.1"/>
    <property type="molecule type" value="Genomic_DNA"/>
</dbReference>
<dbReference type="SUPFAM" id="SSF55729">
    <property type="entry name" value="Acyl-CoA N-acyltransferases (Nat)"/>
    <property type="match status" value="1"/>
</dbReference>
<dbReference type="GO" id="GO:0007165">
    <property type="term" value="P:signal transduction"/>
    <property type="evidence" value="ECO:0007669"/>
    <property type="project" value="TreeGrafter"/>
</dbReference>
<dbReference type="Proteomes" id="UP000022447">
    <property type="component" value="Unassembled WGS sequence"/>
</dbReference>
<keyword evidence="10" id="KW-1185">Reference proteome</keyword>
<dbReference type="InterPro" id="IPR001690">
    <property type="entry name" value="Autoind_synthase"/>
</dbReference>
<evidence type="ECO:0000256" key="1">
    <source>
        <dbReference type="ARBA" id="ARBA00012340"/>
    </source>
</evidence>
<dbReference type="GO" id="GO:0009372">
    <property type="term" value="P:quorum sensing"/>
    <property type="evidence" value="ECO:0007669"/>
    <property type="project" value="UniProtKB-UniRule"/>
</dbReference>
<comment type="similarity">
    <text evidence="7 8">Belongs to the autoinducer synthase family.</text>
</comment>
<dbReference type="eggNOG" id="COG3916">
    <property type="taxonomic scope" value="Bacteria"/>
</dbReference>
<dbReference type="PRINTS" id="PR01549">
    <property type="entry name" value="AUTOINDCRSYN"/>
</dbReference>
<evidence type="ECO:0000313" key="10">
    <source>
        <dbReference type="Proteomes" id="UP000022447"/>
    </source>
</evidence>
<dbReference type="STRING" id="1449350.OCH239_22025"/>
<sequence>MILVVDALNKHKFKDILEEMFRLRARVFADRLGWDVNVENGMEVDQFDDLDPAYAIGLDDDGHVVSCARALQTTGPHMLADVFSDILDGEPPLRSPHVWESTRFCVDTKRLTTGTGRNSIAHATSELQIACIESAIRAGVSDVVTVVDPVMNRVLKRSGNAPYDYLGKTVPMGKVSAMAALLDATPERVASIRRTSGITHDVFATEVEARALFNKAHPANTDQAPVEIEPERTAAGMEALVSYCRDQIQAAQSPAERKAALELVDALAATLPAKQRAEVHGAVRRAAA</sequence>
<dbReference type="PROSITE" id="PS00949">
    <property type="entry name" value="AUTOINDUCER_SYNTH_1"/>
    <property type="match status" value="1"/>
</dbReference>
<reference evidence="9 10" key="1">
    <citation type="submission" date="2014-01" db="EMBL/GenBank/DDBJ databases">
        <title>Roseivivax halodurans JCM 10272 Genome Sequencing.</title>
        <authorList>
            <person name="Lai Q."/>
            <person name="Li G."/>
            <person name="Shao Z."/>
        </authorList>
    </citation>
    <scope>NUCLEOTIDE SEQUENCE [LARGE SCALE GENOMIC DNA]</scope>
    <source>
        <strain evidence="9 10">JCM 10272</strain>
    </source>
</reference>
<accession>X7EFM2</accession>
<dbReference type="InterPro" id="IPR018311">
    <property type="entry name" value="Autoind_synth_CS"/>
</dbReference>
<dbReference type="PROSITE" id="PS51187">
    <property type="entry name" value="AUTOINDUCER_SYNTH_2"/>
    <property type="match status" value="1"/>
</dbReference>
<evidence type="ECO:0000313" key="9">
    <source>
        <dbReference type="EMBL" id="ETX14685.1"/>
    </source>
</evidence>
<gene>
    <name evidence="9" type="ORF">OCH239_22025</name>
</gene>
<dbReference type="GO" id="GO:0061579">
    <property type="term" value="F:N-acyl homoserine lactone synthase activity"/>
    <property type="evidence" value="ECO:0007669"/>
    <property type="project" value="UniProtKB-UniRule"/>
</dbReference>
<dbReference type="PANTHER" id="PTHR39322">
    <property type="entry name" value="ACYL-HOMOSERINE-LACTONE SYNTHASE"/>
    <property type="match status" value="1"/>
</dbReference>
<evidence type="ECO:0000256" key="2">
    <source>
        <dbReference type="ARBA" id="ARBA00022654"/>
    </source>
</evidence>
<evidence type="ECO:0000256" key="8">
    <source>
        <dbReference type="RuleBase" id="RU361135"/>
    </source>
</evidence>
<keyword evidence="5 7" id="KW-0071">Autoinducer synthesis</keyword>
<comment type="caution">
    <text evidence="9">The sequence shown here is derived from an EMBL/GenBank/DDBJ whole genome shotgun (WGS) entry which is preliminary data.</text>
</comment>
<proteinExistence type="inferred from homology"/>